<sequence length="47" mass="5627">MITKSTETCSTTTYWKVLKTIRQPSMEILRYDSRRIKLRVHGQREIA</sequence>
<accession>J9G314</accession>
<reference evidence="1" key="1">
    <citation type="journal article" date="2012" name="PLoS ONE">
        <title>Gene sets for utilization of primary and secondary nutrition supplies in the distal gut of endangered iberian lynx.</title>
        <authorList>
            <person name="Alcaide M."/>
            <person name="Messina E."/>
            <person name="Richter M."/>
            <person name="Bargiela R."/>
            <person name="Peplies J."/>
            <person name="Huws S.A."/>
            <person name="Newbold C.J."/>
            <person name="Golyshin P.N."/>
            <person name="Simon M.A."/>
            <person name="Lopez G."/>
            <person name="Yakimov M.M."/>
            <person name="Ferrer M."/>
        </authorList>
    </citation>
    <scope>NUCLEOTIDE SEQUENCE</scope>
</reference>
<evidence type="ECO:0000313" key="1">
    <source>
        <dbReference type="EMBL" id="EJX01572.1"/>
    </source>
</evidence>
<organism evidence="1">
    <name type="scientific">gut metagenome</name>
    <dbReference type="NCBI Taxonomy" id="749906"/>
    <lineage>
        <taxon>unclassified sequences</taxon>
        <taxon>metagenomes</taxon>
        <taxon>organismal metagenomes</taxon>
    </lineage>
</organism>
<dbReference type="AlphaFoldDB" id="J9G314"/>
<comment type="caution">
    <text evidence="1">The sequence shown here is derived from an EMBL/GenBank/DDBJ whole genome shotgun (WGS) entry which is preliminary data.</text>
</comment>
<gene>
    <name evidence="1" type="ORF">EVA_10322</name>
</gene>
<name>J9G314_9ZZZZ</name>
<dbReference type="EMBL" id="AMCI01002900">
    <property type="protein sequence ID" value="EJX01572.1"/>
    <property type="molecule type" value="Genomic_DNA"/>
</dbReference>
<proteinExistence type="predicted"/>
<protein>
    <submittedName>
        <fullName evidence="1">Uncharacterized protein</fullName>
    </submittedName>
</protein>